<dbReference type="RefSeq" id="WP_172358159.1">
    <property type="nucleotide sequence ID" value="NZ_CP053661.1"/>
</dbReference>
<dbReference type="AlphaFoldDB" id="A0A6M8BI62"/>
<dbReference type="Pfam" id="PF03683">
    <property type="entry name" value="UPF0175"/>
    <property type="match status" value="1"/>
</dbReference>
<protein>
    <submittedName>
        <fullName evidence="1">UPF0175 family protein</fullName>
    </submittedName>
</protein>
<keyword evidence="2" id="KW-1185">Reference proteome</keyword>
<reference evidence="1 2" key="1">
    <citation type="submission" date="2020-05" db="EMBL/GenBank/DDBJ databases">
        <title>Complete genome sequence of of a novel Thermoleptolyngbya strain isolated from hot springs of Ganzi, Sichuan China.</title>
        <authorList>
            <person name="Tang J."/>
            <person name="Daroch M."/>
            <person name="Li L."/>
            <person name="Waleron K."/>
            <person name="Waleron M."/>
            <person name="Waleron M."/>
        </authorList>
    </citation>
    <scope>NUCLEOTIDE SEQUENCE [LARGE SCALE GENOMIC DNA]</scope>
    <source>
        <strain evidence="1 2">PKUAC-SCTA183</strain>
    </source>
</reference>
<dbReference type="KEGG" id="theu:HPC62_19650"/>
<evidence type="ECO:0000313" key="1">
    <source>
        <dbReference type="EMBL" id="QKD84096.1"/>
    </source>
</evidence>
<name>A0A6M8BI62_9CYAN</name>
<dbReference type="EMBL" id="CP053661">
    <property type="protein sequence ID" value="QKD84096.1"/>
    <property type="molecule type" value="Genomic_DNA"/>
</dbReference>
<accession>A0A6M8BI62</accession>
<dbReference type="InterPro" id="IPR005368">
    <property type="entry name" value="UPF0175"/>
</dbReference>
<evidence type="ECO:0000313" key="2">
    <source>
        <dbReference type="Proteomes" id="UP000505210"/>
    </source>
</evidence>
<dbReference type="Proteomes" id="UP000505210">
    <property type="component" value="Chromosome"/>
</dbReference>
<proteinExistence type="predicted"/>
<gene>
    <name evidence="1" type="ORF">HPC62_19650</name>
</gene>
<sequence>MSVELTIPDSVLKSMRLPEQHLEQALLKELAIALYAQEMLSFAKAAELAGMESSEFSQVVGERGVSPRCSRVIMDGESVFVCSD</sequence>
<organism evidence="1 2">
    <name type="scientific">Thermoleptolyngbya sichuanensis A183</name>
    <dbReference type="NCBI Taxonomy" id="2737172"/>
    <lineage>
        <taxon>Bacteria</taxon>
        <taxon>Bacillati</taxon>
        <taxon>Cyanobacteriota</taxon>
        <taxon>Cyanophyceae</taxon>
        <taxon>Oculatellales</taxon>
        <taxon>Oculatellaceae</taxon>
        <taxon>Thermoleptolyngbya</taxon>
        <taxon>Thermoleptolyngbya sichuanensis</taxon>
    </lineage>
</organism>